<dbReference type="Pfam" id="PF08631">
    <property type="entry name" value="SPO22"/>
    <property type="match status" value="1"/>
</dbReference>
<evidence type="ECO:0000256" key="6">
    <source>
        <dbReference type="ARBA" id="ARBA00023254"/>
    </source>
</evidence>
<keyword evidence="2" id="KW-0479">Metal-binding</keyword>
<feature type="region of interest" description="Disordered" evidence="7">
    <location>
        <begin position="1"/>
        <end position="46"/>
    </location>
</feature>
<dbReference type="InterPro" id="IPR056751">
    <property type="entry name" value="PAS_13"/>
</dbReference>
<feature type="compositionally biased region" description="Basic and acidic residues" evidence="7">
    <location>
        <begin position="13"/>
        <end position="31"/>
    </location>
</feature>
<sequence>MTDRNAATMGKSAKQEPAKGDDGKAVNRDKNSNATASGNHKAPTKKRRKVNHACVYCRRSFTLHFAYVSFERTVADNLFSTCVQHMTCDLERPCTRCIKRNIGHLCHDEPRDADSKKAKSVQSTQSIQAPSVVDESDAQSDMARSSISSTMGPPPPTFDTTRQRGSKSFGGVLGQGSPLSIVQPGQVSGLQGNALNNGNSNANQFAGFQDAWMTAQNHFHDMHSYHPNYMIASEVTHEFNLLNDFLHTSLLDDGSVPPEEQQSPAFKRSSQSQSEMLPRFGNNTNTSMGAGGSNTMSNMTEGSMLPPPPNVEGKNIPRPGSVVPADKAREYYLQAADPSGNDTPEERMARVLKAKYDAGLLKPFNYINGYSRLGAYLNSHITTASREKILRTIARFRPAFREKAHALTDIELVYVEMWFEKQLMDYDRVFASMAVPACCWRRTGEIFRGNKEMAELIGVSVAQLRDGKIALHEILTEESMVRYWEEFGTIAFDPAHETLLTACSLKNPTPGSTHPVVKCCFSFMIRRDEHKLPALIVVGRSTVIAPAHERSAAGSHDSVVNAGGSYGSSIGTEFATGLFSKLPTSCDSGSTDVLLSDLNHHITTANVLAENRIAPPLEVSRNLKDIGRKLWNECIKERRKRDNLLQSASRTQLLVRTRVLAFLAHALAREHRRGKRRDNLEEIIYVMGLSLTLARVCVESSDLDGALLSMAKAADYIDRLKKIDNLTTEDRMQVQKIEAEYLTMRCALSWKQGRLDVAEHMYAKAGDLLHNLDPSSAEHLADTFHGIGGDLLSRGDNEMALKWLRRALDLINDQALERLSTEGLELRISIHHELIQALLATGSQDGLQEAENLVSHVESEIGDKPVVLHWRLEILQRSPSEFFNADACASILRRMIRSLDLSDAGLDFLLHGISELRMRGPRLAIGLTDELLLRKLMPSRNMDWIGKAIVRRVWIGTMEADASVSVADLIQTLDQLVQEAGQCDVEASTAALSLIWKKLDTSYFKKQYKESQLWCQAALHSIFANSGEACQGKFSRRLVLCATSCSDSEAALSAFHSMPRSIQDEPLTRYLMFRVSLLNWDHDLGRQCVEFLGKFAEKSQCRDILYACIRDAQHVGDKLMTLEALKAVAETFDAEGSLTINLPSILRCTIRLIHSLESQEGSEGDRSPELAEETCRIFERAGEHAKLEPKDEQGCRVFTVSELHWFRKNAYNIGVTKCHVWGLWYLIRIFRACLAFVDCYPSDLPSEDDTDLRLMSVRCHFVVAAALISQARTGDKVDEQLQQYLETRRHISEFDTLFDAHFRNDSKSQVYPDLLAKLSTLFVFDFESAVCLKSWDDLRHIIRKARICKDEMMYKAMGDCLLRSEASGNVVYGTMRLIINEIFSLEQFDNQQLAKYMRCMFQAILPLDDNLAFQVVEQAVQIAREGSQMQKPFPAEDLDWIIATTFNHAIDILARGDEDLCQQWAMKALDLTEYMDDNGDMRDMLRERVVKLDLSKGAPS</sequence>
<reference evidence="9" key="1">
    <citation type="submission" date="2021-04" db="EMBL/GenBank/DDBJ databases">
        <title>First draft genome resource for Brassicaceae pathogens Fusarium oxysporum f. sp. raphani and Fusarium oxysporum f. sp. rapae.</title>
        <authorList>
            <person name="Asai S."/>
        </authorList>
    </citation>
    <scope>NUCLEOTIDE SEQUENCE</scope>
    <source>
        <strain evidence="9">Tf1262</strain>
    </source>
</reference>
<dbReference type="InterPro" id="IPR013940">
    <property type="entry name" value="Spo22/ZIP4/TEX11"/>
</dbReference>
<name>A0A8J5UDD5_FUSOX</name>
<proteinExistence type="predicted"/>
<dbReference type="GO" id="GO:0051321">
    <property type="term" value="P:meiotic cell cycle"/>
    <property type="evidence" value="ECO:0007669"/>
    <property type="project" value="UniProtKB-KW"/>
</dbReference>
<evidence type="ECO:0000313" key="10">
    <source>
        <dbReference type="Proteomes" id="UP000693942"/>
    </source>
</evidence>
<dbReference type="Proteomes" id="UP000693942">
    <property type="component" value="Unassembled WGS sequence"/>
</dbReference>
<dbReference type="PANTHER" id="PTHR40375">
    <property type="entry name" value="SPORULATION-SPECIFIC PROTEIN 22"/>
    <property type="match status" value="1"/>
</dbReference>
<protein>
    <submittedName>
        <fullName evidence="9">Zinc cluster transcription factor acuM</fullName>
    </submittedName>
</protein>
<dbReference type="InterPro" id="IPR039057">
    <property type="entry name" value="Spo22/ZIP4"/>
</dbReference>
<organism evidence="9 10">
    <name type="scientific">Fusarium oxysporum f. sp. raphani</name>
    <dbReference type="NCBI Taxonomy" id="96318"/>
    <lineage>
        <taxon>Eukaryota</taxon>
        <taxon>Fungi</taxon>
        <taxon>Dikarya</taxon>
        <taxon>Ascomycota</taxon>
        <taxon>Pezizomycotina</taxon>
        <taxon>Sordariomycetes</taxon>
        <taxon>Hypocreomycetidae</taxon>
        <taxon>Hypocreales</taxon>
        <taxon>Nectriaceae</taxon>
        <taxon>Fusarium</taxon>
        <taxon>Fusarium oxysporum species complex</taxon>
    </lineage>
</organism>
<evidence type="ECO:0000256" key="2">
    <source>
        <dbReference type="ARBA" id="ARBA00022723"/>
    </source>
</evidence>
<comment type="subcellular location">
    <subcellularLocation>
        <location evidence="1">Nucleus</location>
    </subcellularLocation>
</comment>
<feature type="region of interest" description="Disordered" evidence="7">
    <location>
        <begin position="252"/>
        <end position="321"/>
    </location>
</feature>
<keyword evidence="4" id="KW-0804">Transcription</keyword>
<evidence type="ECO:0000256" key="1">
    <source>
        <dbReference type="ARBA" id="ARBA00004123"/>
    </source>
</evidence>
<keyword evidence="3" id="KW-0805">Transcription regulation</keyword>
<evidence type="ECO:0000256" key="5">
    <source>
        <dbReference type="ARBA" id="ARBA00023242"/>
    </source>
</evidence>
<dbReference type="EMBL" id="JAELUR010000001">
    <property type="protein sequence ID" value="KAG7437629.1"/>
    <property type="molecule type" value="Genomic_DNA"/>
</dbReference>
<evidence type="ECO:0000313" key="9">
    <source>
        <dbReference type="EMBL" id="KAG7437629.1"/>
    </source>
</evidence>
<dbReference type="PANTHER" id="PTHR40375:SF2">
    <property type="entry name" value="SPORULATION-SPECIFIC PROTEIN 22"/>
    <property type="match status" value="1"/>
</dbReference>
<dbReference type="Pfam" id="PF24990">
    <property type="entry name" value="PAS_13"/>
    <property type="match status" value="1"/>
</dbReference>
<feature type="compositionally biased region" description="Polar residues" evidence="7">
    <location>
        <begin position="142"/>
        <end position="151"/>
    </location>
</feature>
<evidence type="ECO:0000259" key="8">
    <source>
        <dbReference type="Pfam" id="PF24990"/>
    </source>
</evidence>
<feature type="compositionally biased region" description="Basic and acidic residues" evidence="7">
    <location>
        <begin position="106"/>
        <end position="117"/>
    </location>
</feature>
<feature type="compositionally biased region" description="Polar residues" evidence="7">
    <location>
        <begin position="120"/>
        <end position="129"/>
    </location>
</feature>
<keyword evidence="5" id="KW-0539">Nucleus</keyword>
<feature type="compositionally biased region" description="Polar residues" evidence="7">
    <location>
        <begin position="260"/>
        <end position="301"/>
    </location>
</feature>
<keyword evidence="6" id="KW-0469">Meiosis</keyword>
<evidence type="ECO:0000256" key="7">
    <source>
        <dbReference type="SAM" id="MobiDB-lite"/>
    </source>
</evidence>
<dbReference type="GO" id="GO:0046872">
    <property type="term" value="F:metal ion binding"/>
    <property type="evidence" value="ECO:0007669"/>
    <property type="project" value="UniProtKB-KW"/>
</dbReference>
<accession>A0A8J5UDD5</accession>
<evidence type="ECO:0000256" key="3">
    <source>
        <dbReference type="ARBA" id="ARBA00023015"/>
    </source>
</evidence>
<dbReference type="GO" id="GO:0090173">
    <property type="term" value="P:regulation of synaptonemal complex assembly"/>
    <property type="evidence" value="ECO:0007669"/>
    <property type="project" value="InterPro"/>
</dbReference>
<comment type="caution">
    <text evidence="9">The sequence shown here is derived from an EMBL/GenBank/DDBJ whole genome shotgun (WGS) entry which is preliminary data.</text>
</comment>
<feature type="region of interest" description="Disordered" evidence="7">
    <location>
        <begin position="106"/>
        <end position="177"/>
    </location>
</feature>
<evidence type="ECO:0000256" key="4">
    <source>
        <dbReference type="ARBA" id="ARBA00023163"/>
    </source>
</evidence>
<gene>
    <name evidence="9" type="primary">AcuM</name>
    <name evidence="9" type="ORF">Forpi1262_v001678</name>
</gene>
<feature type="domain" description="ERT1/acuK family PAS" evidence="8">
    <location>
        <begin position="436"/>
        <end position="508"/>
    </location>
</feature>
<dbReference type="GO" id="GO:0005634">
    <property type="term" value="C:nucleus"/>
    <property type="evidence" value="ECO:0007669"/>
    <property type="project" value="UniProtKB-SubCell"/>
</dbReference>